<dbReference type="PANTHER" id="PTHR43414">
    <property type="entry name" value="MULTIDRUG RESISTANCE PROTEIN MDTG"/>
    <property type="match status" value="1"/>
</dbReference>
<evidence type="ECO:0000256" key="4">
    <source>
        <dbReference type="ARBA" id="ARBA00022692"/>
    </source>
</evidence>
<feature type="transmembrane region" description="Helical" evidence="7">
    <location>
        <begin position="166"/>
        <end position="185"/>
    </location>
</feature>
<reference evidence="9 10" key="1">
    <citation type="submission" date="2019-03" db="EMBL/GenBank/DDBJ databases">
        <title>Genomic Encyclopedia of Type Strains, Phase IV (KMG-IV): sequencing the most valuable type-strain genomes for metagenomic binning, comparative biology and taxonomic classification.</title>
        <authorList>
            <person name="Goeker M."/>
        </authorList>
    </citation>
    <scope>NUCLEOTIDE SEQUENCE [LARGE SCALE GENOMIC DNA]</scope>
    <source>
        <strain evidence="9 10">LX-B</strain>
    </source>
</reference>
<evidence type="ECO:0000256" key="2">
    <source>
        <dbReference type="ARBA" id="ARBA00022448"/>
    </source>
</evidence>
<dbReference type="PRINTS" id="PR01035">
    <property type="entry name" value="TCRTETA"/>
</dbReference>
<keyword evidence="4 7" id="KW-0812">Transmembrane</keyword>
<feature type="transmembrane region" description="Helical" evidence="7">
    <location>
        <begin position="209"/>
        <end position="231"/>
    </location>
</feature>
<feature type="transmembrane region" description="Helical" evidence="7">
    <location>
        <begin position="371"/>
        <end position="390"/>
    </location>
</feature>
<keyword evidence="10" id="KW-1185">Reference proteome</keyword>
<dbReference type="GO" id="GO:0022857">
    <property type="term" value="F:transmembrane transporter activity"/>
    <property type="evidence" value="ECO:0007669"/>
    <property type="project" value="InterPro"/>
</dbReference>
<sequence length="403" mass="42846">MERWKLNLYTIWFAQVISYISFGFGLPFLAFYIQDLGVTDPGEVRMYTGILNTVCGLASAVGTPIWGMLADRFGKKLMLLRAICCAMLIIAGMGMVTQVNQLILLRFAQGLFTGTVTAAAILVVAGTPNAHLTYALGLLSSSTFIGTSIGPVIGGLVAETVGYRNSFYLGALLMLANFFIVLLAVHDNPAAPGEEAAPRTGQRFRVREIITPPLLILATALLFLTVARSIFTPFLALYVQEIRSQIAGASGVTGMISGVVALMTALSGLILGRWADWFSKRKLLMVLLAAGAAVSLPLPLVANLWLFTAVFALLFLIIGGIEPIITAISSESASRSRQGAILGLLGFVSSLGFALAPLLGGWIAIRFSIPLILATIPLLLGLALVTLGMGRPKSKVANPFLEE</sequence>
<gene>
    <name evidence="9" type="ORF">EDC14_1002322</name>
</gene>
<dbReference type="InterPro" id="IPR001958">
    <property type="entry name" value="Tet-R_TetA/multi-R_MdtG-like"/>
</dbReference>
<feature type="transmembrane region" description="Helical" evidence="7">
    <location>
        <begin position="251"/>
        <end position="271"/>
    </location>
</feature>
<evidence type="ECO:0000256" key="7">
    <source>
        <dbReference type="SAM" id="Phobius"/>
    </source>
</evidence>
<keyword evidence="5 7" id="KW-1133">Transmembrane helix</keyword>
<feature type="transmembrane region" description="Helical" evidence="7">
    <location>
        <begin position="306"/>
        <end position="328"/>
    </location>
</feature>
<keyword evidence="2" id="KW-0813">Transport</keyword>
<dbReference type="GO" id="GO:0005886">
    <property type="term" value="C:plasma membrane"/>
    <property type="evidence" value="ECO:0007669"/>
    <property type="project" value="UniProtKB-SubCell"/>
</dbReference>
<dbReference type="InterPro" id="IPR036259">
    <property type="entry name" value="MFS_trans_sf"/>
</dbReference>
<comment type="caution">
    <text evidence="9">The sequence shown here is derived from an EMBL/GenBank/DDBJ whole genome shotgun (WGS) entry which is preliminary data.</text>
</comment>
<feature type="transmembrane region" description="Helical" evidence="7">
    <location>
        <begin position="46"/>
        <end position="66"/>
    </location>
</feature>
<feature type="transmembrane region" description="Helical" evidence="7">
    <location>
        <begin position="283"/>
        <end position="300"/>
    </location>
</feature>
<feature type="transmembrane region" description="Helical" evidence="7">
    <location>
        <begin position="78"/>
        <end position="97"/>
    </location>
</feature>
<feature type="domain" description="Major facilitator superfamily (MFS) profile" evidence="8">
    <location>
        <begin position="7"/>
        <end position="393"/>
    </location>
</feature>
<name>A0A4R1SAL8_HYDET</name>
<dbReference type="RefSeq" id="WP_165907756.1">
    <property type="nucleotide sequence ID" value="NZ_SLUN01000002.1"/>
</dbReference>
<dbReference type="Proteomes" id="UP000295008">
    <property type="component" value="Unassembled WGS sequence"/>
</dbReference>
<accession>A0A4R1SAL8</accession>
<dbReference type="PANTHER" id="PTHR43414:SF6">
    <property type="entry name" value="MULTIDRUG RESISTANCE PROTEIN MDTG"/>
    <property type="match status" value="1"/>
</dbReference>
<dbReference type="InterPro" id="IPR020846">
    <property type="entry name" value="MFS_dom"/>
</dbReference>
<organism evidence="9 10">
    <name type="scientific">Hydrogenispora ethanolica</name>
    <dbReference type="NCBI Taxonomy" id="1082276"/>
    <lineage>
        <taxon>Bacteria</taxon>
        <taxon>Bacillati</taxon>
        <taxon>Bacillota</taxon>
        <taxon>Hydrogenispora</taxon>
    </lineage>
</organism>
<dbReference type="AlphaFoldDB" id="A0A4R1SAL8"/>
<evidence type="ECO:0000256" key="6">
    <source>
        <dbReference type="ARBA" id="ARBA00023136"/>
    </source>
</evidence>
<evidence type="ECO:0000256" key="1">
    <source>
        <dbReference type="ARBA" id="ARBA00004651"/>
    </source>
</evidence>
<keyword evidence="3" id="KW-1003">Cell membrane</keyword>
<dbReference type="SUPFAM" id="SSF103473">
    <property type="entry name" value="MFS general substrate transporter"/>
    <property type="match status" value="1"/>
</dbReference>
<feature type="transmembrane region" description="Helical" evidence="7">
    <location>
        <begin position="132"/>
        <end position="154"/>
    </location>
</feature>
<dbReference type="EMBL" id="SLUN01000002">
    <property type="protein sequence ID" value="TCL76563.1"/>
    <property type="molecule type" value="Genomic_DNA"/>
</dbReference>
<feature type="transmembrane region" description="Helical" evidence="7">
    <location>
        <begin position="12"/>
        <end position="34"/>
    </location>
</feature>
<evidence type="ECO:0000313" key="10">
    <source>
        <dbReference type="Proteomes" id="UP000295008"/>
    </source>
</evidence>
<evidence type="ECO:0000256" key="5">
    <source>
        <dbReference type="ARBA" id="ARBA00022989"/>
    </source>
</evidence>
<proteinExistence type="predicted"/>
<evidence type="ECO:0000259" key="8">
    <source>
        <dbReference type="PROSITE" id="PS50850"/>
    </source>
</evidence>
<feature type="transmembrane region" description="Helical" evidence="7">
    <location>
        <begin position="340"/>
        <end position="365"/>
    </location>
</feature>
<dbReference type="PROSITE" id="PS50850">
    <property type="entry name" value="MFS"/>
    <property type="match status" value="1"/>
</dbReference>
<comment type="subcellular location">
    <subcellularLocation>
        <location evidence="1">Cell membrane</location>
        <topology evidence="1">Multi-pass membrane protein</topology>
    </subcellularLocation>
</comment>
<dbReference type="InterPro" id="IPR011701">
    <property type="entry name" value="MFS"/>
</dbReference>
<evidence type="ECO:0000313" key="9">
    <source>
        <dbReference type="EMBL" id="TCL76563.1"/>
    </source>
</evidence>
<keyword evidence="6 7" id="KW-0472">Membrane</keyword>
<dbReference type="Pfam" id="PF07690">
    <property type="entry name" value="MFS_1"/>
    <property type="match status" value="1"/>
</dbReference>
<feature type="transmembrane region" description="Helical" evidence="7">
    <location>
        <begin position="103"/>
        <end position="125"/>
    </location>
</feature>
<dbReference type="Gene3D" id="1.20.1250.20">
    <property type="entry name" value="MFS general substrate transporter like domains"/>
    <property type="match status" value="1"/>
</dbReference>
<protein>
    <submittedName>
        <fullName evidence="9">DHA1 family multidrug resistance protein-like MFS transporter</fullName>
    </submittedName>
</protein>
<evidence type="ECO:0000256" key="3">
    <source>
        <dbReference type="ARBA" id="ARBA00022475"/>
    </source>
</evidence>